<protein>
    <recommendedName>
        <fullName evidence="5">MMS19 nucleotide excision repair protein</fullName>
    </recommendedName>
</protein>
<dbReference type="Pfam" id="PF14500">
    <property type="entry name" value="MMS19_N"/>
    <property type="match status" value="1"/>
</dbReference>
<dbReference type="GO" id="GO:0006281">
    <property type="term" value="P:DNA repair"/>
    <property type="evidence" value="ECO:0007669"/>
    <property type="project" value="UniProtKB-UniRule"/>
</dbReference>
<dbReference type="SUPFAM" id="SSF48371">
    <property type="entry name" value="ARM repeat"/>
    <property type="match status" value="2"/>
</dbReference>
<dbReference type="PANTHER" id="PTHR12891:SF0">
    <property type="entry name" value="MMS19 NUCLEOTIDE EXCISION REPAIR PROTEIN HOMOLOG"/>
    <property type="match status" value="1"/>
</dbReference>
<keyword evidence="5" id="KW-0234">DNA repair</keyword>
<accession>A0A8H3BH68</accession>
<dbReference type="Proteomes" id="UP000663850">
    <property type="component" value="Unassembled WGS sequence"/>
</dbReference>
<dbReference type="PANTHER" id="PTHR12891">
    <property type="entry name" value="DNA REPAIR/TRANSCRIPTION PROTEIN MET18/MMS19"/>
    <property type="match status" value="1"/>
</dbReference>
<dbReference type="GO" id="GO:0097361">
    <property type="term" value="C:cytosolic [4Fe-4S] assembly targeting complex"/>
    <property type="evidence" value="ECO:0007669"/>
    <property type="project" value="UniProtKB-UniRule"/>
</dbReference>
<gene>
    <name evidence="8" type="ORF">RDB_LOCUS46806</name>
</gene>
<evidence type="ECO:0000256" key="1">
    <source>
        <dbReference type="ARBA" id="ARBA00004123"/>
    </source>
</evidence>
<dbReference type="InterPro" id="IPR011989">
    <property type="entry name" value="ARM-like"/>
</dbReference>
<comment type="function">
    <text evidence="5">Key component of the cytosolic iron-sulfur protein assembly (CIA) complex, a multiprotein complex that mediates the incorporation of iron-sulfur cluster into apoproteins specifically involved in DNA metabolism and genomic integrity. In the CIA complex, MMS19 acts as an adapter between early-acting CIA components and a subset of cellular target iron-sulfur proteins.</text>
</comment>
<dbReference type="GO" id="GO:0016226">
    <property type="term" value="P:iron-sulfur cluster assembly"/>
    <property type="evidence" value="ECO:0007669"/>
    <property type="project" value="UniProtKB-UniRule"/>
</dbReference>
<dbReference type="AlphaFoldDB" id="A0A8H3BH68"/>
<comment type="caution">
    <text evidence="8">The sequence shown here is derived from an EMBL/GenBank/DDBJ whole genome shotgun (WGS) entry which is preliminary data.</text>
</comment>
<sequence length="1071" mass="117931">MDKCQELVRTYVATEGEDTLKELVQNIDNQTVTLLHIVKALGEYLTTEDGKIREKGIRLLSNTISRCQPERISKQSTRVLTTFYCEKIQDADTVIPALDGLLTLTSLPTFGSGEAKDTAQSIIIHIPMKSLVQSVRYVVFRIIDILLAKHLATLSLSPSFLPGYIKLAEGEKDPRNLLLAFNIARIIILEFDITNHIDDLFDITFCYFPITFKPPPNDPYGITTEDLKSSLCACLSATPRFGPLALPLFLEKLSATAGNTKRDTLRTMSLCLPVYGPAVAKSFAPQMWSSFKLEIFQPLDAETADKAVNALTTLLSVLGQDALPQSGTTEEGIDVLTEEVVTECLRVLKEPEKSQAQHAIKIVNACLNTTPAISTYTLNRIVPFLIKQFHDPDEAAHRDPVLAALRDVLHAARELKDGPCRAVSITFLGANKDATLGALTSGLKTKVSRGSALSGLLQLSHMQGVLSVEEMTFAAHNVNELLGSKEDELGDLRPIALEILNVISTVAPKVVEETTLPMLFATLPDSAPPRDADNERAKYWAILSALAALCEAPTLFEVLVIRLSTKLEIICGSIPADRECAAAYAHALLQTLSNVLARKSDAGHADVPKYLDRLLPALLAAVIKATVSSTPGEEVATHPKILPTIATIFTMIVRSALAPKQAGFIDFMSKLFYEARVEGSLVSRLPTECNFHPFNARFSINLHRIVLSYLQEKASPEQRNAVQLFTASIIPLRPETPLPFKNIAQTLSALVEWCISDLTSDVQSLAGTQLLSSLVNKHTEKSQSWLEEYLPNFWQETAYNPRQGRQLRIRALHVWVAVTRALIVQNHIKGRDYIDNVFSLFEDPLIGRFAGKAVGEIALNSDGVLIKRNHATVRVSLFSKLNTTTVIRDISCQLFALQKLCTQLLPRVMSGYKGSKDSQLQDAYLVALASLIKAVPKATYADHLPVLMPILLRGLDLEDMELRSNIFETLLQVAKDTADLGATSTGPLAEHVGSLVKATLSNSQHSGEVTPRVQRYALQLLATLPGALRYDILHPYKNEVARKLGLVLDDRRRAVRKEAVDCRSIWFQLNG</sequence>
<evidence type="ECO:0000256" key="2">
    <source>
        <dbReference type="ARBA" id="ARBA00009340"/>
    </source>
</evidence>
<comment type="similarity">
    <text evidence="2 5">Belongs to the MET18/MMS19 family.</text>
</comment>
<feature type="domain" description="MMS19 C-terminal" evidence="6">
    <location>
        <begin position="542"/>
        <end position="1025"/>
    </location>
</feature>
<dbReference type="GO" id="GO:0005634">
    <property type="term" value="C:nucleus"/>
    <property type="evidence" value="ECO:0007669"/>
    <property type="project" value="UniProtKB-SubCell"/>
</dbReference>
<keyword evidence="5" id="KW-0227">DNA damage</keyword>
<evidence type="ECO:0000313" key="8">
    <source>
        <dbReference type="EMBL" id="CAE6456900.1"/>
    </source>
</evidence>
<organism evidence="8 9">
    <name type="scientific">Rhizoctonia solani</name>
    <dbReference type="NCBI Taxonomy" id="456999"/>
    <lineage>
        <taxon>Eukaryota</taxon>
        <taxon>Fungi</taxon>
        <taxon>Dikarya</taxon>
        <taxon>Basidiomycota</taxon>
        <taxon>Agaricomycotina</taxon>
        <taxon>Agaricomycetes</taxon>
        <taxon>Cantharellales</taxon>
        <taxon>Ceratobasidiaceae</taxon>
        <taxon>Rhizoctonia</taxon>
    </lineage>
</organism>
<evidence type="ECO:0000259" key="7">
    <source>
        <dbReference type="Pfam" id="PF14500"/>
    </source>
</evidence>
<dbReference type="GO" id="GO:0051604">
    <property type="term" value="P:protein maturation"/>
    <property type="evidence" value="ECO:0007669"/>
    <property type="project" value="UniProtKB-UniRule"/>
</dbReference>
<dbReference type="InterPro" id="IPR016024">
    <property type="entry name" value="ARM-type_fold"/>
</dbReference>
<dbReference type="InterPro" id="IPR024687">
    <property type="entry name" value="MMS19_C"/>
</dbReference>
<evidence type="ECO:0000256" key="4">
    <source>
        <dbReference type="ARBA" id="ARBA00023242"/>
    </source>
</evidence>
<dbReference type="Gene3D" id="1.25.10.10">
    <property type="entry name" value="Leucine-rich Repeat Variant"/>
    <property type="match status" value="2"/>
</dbReference>
<dbReference type="Pfam" id="PF12460">
    <property type="entry name" value="MMS19_C"/>
    <property type="match status" value="1"/>
</dbReference>
<evidence type="ECO:0000313" key="9">
    <source>
        <dbReference type="Proteomes" id="UP000663850"/>
    </source>
</evidence>
<evidence type="ECO:0000256" key="5">
    <source>
        <dbReference type="RuleBase" id="RU367072"/>
    </source>
</evidence>
<evidence type="ECO:0000259" key="6">
    <source>
        <dbReference type="Pfam" id="PF12460"/>
    </source>
</evidence>
<dbReference type="InterPro" id="IPR029240">
    <property type="entry name" value="MMS19_N"/>
</dbReference>
<feature type="domain" description="MMS19 N-terminal" evidence="7">
    <location>
        <begin position="38"/>
        <end position="297"/>
    </location>
</feature>
<dbReference type="EMBL" id="CAJMWZ010002507">
    <property type="protein sequence ID" value="CAE6456900.1"/>
    <property type="molecule type" value="Genomic_DNA"/>
</dbReference>
<comment type="subcellular location">
    <subcellularLocation>
        <location evidence="1 5">Nucleus</location>
    </subcellularLocation>
</comment>
<keyword evidence="3" id="KW-0677">Repeat</keyword>
<reference evidence="8" key="1">
    <citation type="submission" date="2021-01" db="EMBL/GenBank/DDBJ databases">
        <authorList>
            <person name="Kaushik A."/>
        </authorList>
    </citation>
    <scope>NUCLEOTIDE SEQUENCE</scope>
    <source>
        <strain evidence="8">Type strain: AG8-Rh-89/</strain>
    </source>
</reference>
<keyword evidence="4 5" id="KW-0539">Nucleus</keyword>
<dbReference type="InterPro" id="IPR039920">
    <property type="entry name" value="MMS19"/>
</dbReference>
<evidence type="ECO:0000256" key="3">
    <source>
        <dbReference type="ARBA" id="ARBA00022737"/>
    </source>
</evidence>
<proteinExistence type="inferred from homology"/>
<name>A0A8H3BH68_9AGAM</name>